<reference evidence="2 3" key="1">
    <citation type="submission" date="2017-07" db="EMBL/GenBank/DDBJ databases">
        <authorList>
            <person name="Sun Z.S."/>
            <person name="Albrecht U."/>
            <person name="Echele G."/>
            <person name="Lee C.C."/>
        </authorList>
    </citation>
    <scope>NUCLEOTIDE SEQUENCE [LARGE SCALE GENOMIC DNA]</scope>
    <source>
        <strain evidence="2 3">CGMCC 1.12710</strain>
    </source>
</reference>
<organism evidence="2 3">
    <name type="scientific">Amphiplicatus metriothermophilus</name>
    <dbReference type="NCBI Taxonomy" id="1519374"/>
    <lineage>
        <taxon>Bacteria</taxon>
        <taxon>Pseudomonadati</taxon>
        <taxon>Pseudomonadota</taxon>
        <taxon>Alphaproteobacteria</taxon>
        <taxon>Parvularculales</taxon>
        <taxon>Parvularculaceae</taxon>
        <taxon>Amphiplicatus</taxon>
    </lineage>
</organism>
<protein>
    <submittedName>
        <fullName evidence="2">Uncharacterized protein</fullName>
    </submittedName>
</protein>
<feature type="transmembrane region" description="Helical" evidence="1">
    <location>
        <begin position="26"/>
        <end position="50"/>
    </location>
</feature>
<dbReference type="AlphaFoldDB" id="A0A239PSJ0"/>
<evidence type="ECO:0000313" key="2">
    <source>
        <dbReference type="EMBL" id="SNT73245.1"/>
    </source>
</evidence>
<name>A0A239PSJ0_9PROT</name>
<feature type="transmembrane region" description="Helical" evidence="1">
    <location>
        <begin position="274"/>
        <end position="299"/>
    </location>
</feature>
<dbReference type="RefSeq" id="WP_089412125.1">
    <property type="nucleotide sequence ID" value="NZ_FZQA01000003.1"/>
</dbReference>
<feature type="transmembrane region" description="Helical" evidence="1">
    <location>
        <begin position="87"/>
        <end position="111"/>
    </location>
</feature>
<gene>
    <name evidence="2" type="ORF">SAMN06297382_1643</name>
</gene>
<keyword evidence="1" id="KW-1133">Transmembrane helix</keyword>
<proteinExistence type="predicted"/>
<feature type="transmembrane region" description="Helical" evidence="1">
    <location>
        <begin position="197"/>
        <end position="220"/>
    </location>
</feature>
<dbReference type="OrthoDB" id="9829896at2"/>
<sequence length="445" mass="48213">MKLPVFSVVGEALNFGARRMETIMRVAWLPVVLLLVLNMTTVFAALSIAAGRLVTFADVRSFAQAEALFGRALALGWLGKPGEMATLIAASAAAELVLVAAFMAPLIRLAGLGERPRPGLVRLEFGPAQLRYIVASLLSLLVAAVFVFAPAGITVYFVLRYVGEALAETYATFPNPESLHTIEIVTRRSLLEEQGRAWLYDVGAPLAAVAPFALVLWIVLTRHFTPKNRARPPERPNLVLRALATLFWGGALVGLVWLALLANLGLPVGAQASPLLAAAAIVLVLGYYVSLRLFAWPGVAVCRGSLAPGGLFKVTRGWNIARLFAALIMVSAVIFAVQWLINMIAFPALRATINYLFAATETYTRLVDGGETGEWVRPVFAWVWNGLKILYNVFWTFFSYGVSAGLFGRLYRESERAWMTGADAADAAGSRYVWTRAAVGDGPRA</sequence>
<feature type="transmembrane region" description="Helical" evidence="1">
    <location>
        <begin position="320"/>
        <end position="341"/>
    </location>
</feature>
<feature type="transmembrane region" description="Helical" evidence="1">
    <location>
        <begin position="240"/>
        <end position="262"/>
    </location>
</feature>
<keyword evidence="3" id="KW-1185">Reference proteome</keyword>
<keyword evidence="1" id="KW-0812">Transmembrane</keyword>
<accession>A0A239PSJ0</accession>
<feature type="transmembrane region" description="Helical" evidence="1">
    <location>
        <begin position="132"/>
        <end position="159"/>
    </location>
</feature>
<evidence type="ECO:0000313" key="3">
    <source>
        <dbReference type="Proteomes" id="UP000198346"/>
    </source>
</evidence>
<dbReference type="EMBL" id="FZQA01000003">
    <property type="protein sequence ID" value="SNT73245.1"/>
    <property type="molecule type" value="Genomic_DNA"/>
</dbReference>
<keyword evidence="1" id="KW-0472">Membrane</keyword>
<feature type="transmembrane region" description="Helical" evidence="1">
    <location>
        <begin position="389"/>
        <end position="411"/>
    </location>
</feature>
<evidence type="ECO:0000256" key="1">
    <source>
        <dbReference type="SAM" id="Phobius"/>
    </source>
</evidence>
<dbReference type="Proteomes" id="UP000198346">
    <property type="component" value="Unassembled WGS sequence"/>
</dbReference>